<evidence type="ECO:0000256" key="2">
    <source>
        <dbReference type="ARBA" id="ARBA00022490"/>
    </source>
</evidence>
<feature type="domain" description="Protein kinase" evidence="9">
    <location>
        <begin position="277"/>
        <end position="577"/>
    </location>
</feature>
<evidence type="ECO:0000256" key="7">
    <source>
        <dbReference type="HAMAP-Rule" id="MF_03181"/>
    </source>
</evidence>
<dbReference type="GO" id="GO:0004672">
    <property type="term" value="F:protein kinase activity"/>
    <property type="evidence" value="ECO:0007669"/>
    <property type="project" value="InterPro"/>
</dbReference>
<dbReference type="Pfam" id="PF18101">
    <property type="entry name" value="Pan3_CK"/>
    <property type="match status" value="1"/>
</dbReference>
<evidence type="ECO:0000256" key="8">
    <source>
        <dbReference type="SAM" id="MobiDB-lite"/>
    </source>
</evidence>
<feature type="coiled-coil region" evidence="7">
    <location>
        <begin position="518"/>
        <end position="556"/>
    </location>
</feature>
<comment type="domain">
    <text evidence="7">The N-terminal zinc finger binds to poly(A) RNA.</text>
</comment>
<dbReference type="AlphaFoldDB" id="A0A2G8RWM2"/>
<dbReference type="InterPro" id="IPR011009">
    <property type="entry name" value="Kinase-like_dom_sf"/>
</dbReference>
<sequence length="649" mass="72245">MAHGDMSFFSRPSSSAVKITAPTADEPDSPKPSRTLKGPFHLLASVPIRSNPLPRYPPETVSCKFQDKGCIYYHPSRDDPSPVPPESPTPAPALPAQAVNAPIFVPKGQAGSPSLPAAVPASIQQQASVSSDSSSERPPSVASEHEQQLEQAEAELDQYDPYDPYAYAGHNGHSSEDGGLVPSANPYELSAEHMLGYDAAAMDPYYPTPMTYTRQPLNYHLYTLPRPETLAHKFFIADDIREELQKRSDTIHTTAPPNIGLPEELQGYHTLVPLEPIGADRRKFGNWYSWVYRGTSSTDGGTYVLRRVENFRLMNQSAFGAIEAWSRLRHPNIVSVHEAFTTRAFNDSSLVVVYDDHPNAQTLYEAHIKPKAPQFQNGRLQAQSNRIAERTIWSYVIQIANAIKAVHDAGLAVRLIDPTKILITGKNRIRIGSCGIVDVLMHDVHSDVSFMQQDDLTMFGALVFMLCCANLGAMNNLQKAIDHVGRNYSVDLKSVALFLISKGGPHKNIGQLFDMIGSRLLTELDEAQSGVDRLENELMSELENGRLVRLLCKFGFINERPEYNHEARWSETGDRYIIKLFRDYVFHQVDELGRPVVNLTHVLACLNKLDAGTEERIMLVSRDEQSCLVVSYREVKACVETAFSELTRG</sequence>
<reference evidence="10 11" key="1">
    <citation type="journal article" date="2015" name="Sci. Rep.">
        <title>Chromosome-level genome map provides insights into diverse defense mechanisms in the medicinal fungus Ganoderma sinense.</title>
        <authorList>
            <person name="Zhu Y."/>
            <person name="Xu J."/>
            <person name="Sun C."/>
            <person name="Zhou S."/>
            <person name="Xu H."/>
            <person name="Nelson D.R."/>
            <person name="Qian J."/>
            <person name="Song J."/>
            <person name="Luo H."/>
            <person name="Xiang L."/>
            <person name="Li Y."/>
            <person name="Xu Z."/>
            <person name="Ji A."/>
            <person name="Wang L."/>
            <person name="Lu S."/>
            <person name="Hayward A."/>
            <person name="Sun W."/>
            <person name="Li X."/>
            <person name="Schwartz D.C."/>
            <person name="Wang Y."/>
            <person name="Chen S."/>
        </authorList>
    </citation>
    <scope>NUCLEOTIDE SEQUENCE [LARGE SCALE GENOMIC DNA]</scope>
    <source>
        <strain evidence="10 11">ZZ0214-1</strain>
    </source>
</reference>
<feature type="compositionally biased region" description="Pro residues" evidence="8">
    <location>
        <begin position="81"/>
        <end position="93"/>
    </location>
</feature>
<feature type="compositionally biased region" description="Low complexity" evidence="8">
    <location>
        <begin position="117"/>
        <end position="142"/>
    </location>
</feature>
<keyword evidence="3 7" id="KW-0507">mRNA processing</keyword>
<keyword evidence="5 7" id="KW-0067">ATP-binding</keyword>
<keyword evidence="6 7" id="KW-0175">Coiled coil</keyword>
<dbReference type="Gene3D" id="1.10.287.3700">
    <property type="match status" value="1"/>
</dbReference>
<dbReference type="FunFam" id="1.10.287.3700:FF:000001">
    <property type="entry name" value="PAN2-PAN3 deadenylation complex subunit PAN3"/>
    <property type="match status" value="1"/>
</dbReference>
<keyword evidence="11" id="KW-1185">Reference proteome</keyword>
<feature type="region of interest" description="Disordered" evidence="8">
    <location>
        <begin position="72"/>
        <end position="149"/>
    </location>
</feature>
<dbReference type="Proteomes" id="UP000230002">
    <property type="component" value="Unassembled WGS sequence"/>
</dbReference>
<comment type="subunit">
    <text evidence="7">Homodimer. Forms a heterotrimer with a catalytic subunit PAN2 to form the poly(A)-nuclease (PAN) deadenylation complex. Interacts (via PAM-2 motif) with poly(A)-binding protein PAB1 (via PABC domain), conferring substrate specificity of the enzyme complex.</text>
</comment>
<gene>
    <name evidence="7" type="primary">PAN3</name>
    <name evidence="10" type="ORF">GSI_11669</name>
</gene>
<evidence type="ECO:0000313" key="10">
    <source>
        <dbReference type="EMBL" id="PIL25916.1"/>
    </source>
</evidence>
<evidence type="ECO:0000256" key="6">
    <source>
        <dbReference type="ARBA" id="ARBA00023054"/>
    </source>
</evidence>
<comment type="caution">
    <text evidence="10">The sequence shown here is derived from an EMBL/GenBank/DDBJ whole genome shotgun (WGS) entry which is preliminary data.</text>
</comment>
<dbReference type="GO" id="GO:0008143">
    <property type="term" value="F:poly(A) binding"/>
    <property type="evidence" value="ECO:0007669"/>
    <property type="project" value="TreeGrafter"/>
</dbReference>
<keyword evidence="4 7" id="KW-0547">Nucleotide-binding</keyword>
<dbReference type="EMBL" id="AYKW01000045">
    <property type="protein sequence ID" value="PIL25916.1"/>
    <property type="molecule type" value="Genomic_DNA"/>
</dbReference>
<dbReference type="OrthoDB" id="204958at2759"/>
<dbReference type="GO" id="GO:0006397">
    <property type="term" value="P:mRNA processing"/>
    <property type="evidence" value="ECO:0007669"/>
    <property type="project" value="UniProtKB-KW"/>
</dbReference>
<keyword evidence="2 7" id="KW-0963">Cytoplasm</keyword>
<dbReference type="GO" id="GO:0000932">
    <property type="term" value="C:P-body"/>
    <property type="evidence" value="ECO:0007669"/>
    <property type="project" value="TreeGrafter"/>
</dbReference>
<evidence type="ECO:0000256" key="5">
    <source>
        <dbReference type="ARBA" id="ARBA00022840"/>
    </source>
</evidence>
<dbReference type="InterPro" id="IPR030844">
    <property type="entry name" value="PAN3"/>
</dbReference>
<protein>
    <recommendedName>
        <fullName evidence="7">PAN2-PAN3 deadenylation complex subunit PAN3</fullName>
    </recommendedName>
    <alternativeName>
        <fullName evidence="7">PAB1P-dependent poly(A)-specific ribonuclease</fullName>
    </alternativeName>
    <alternativeName>
        <fullName evidence="7">Poly(A)-nuclease deadenylation complex subunit 3</fullName>
        <shortName evidence="7">PAN deadenylation complex subunit 3</shortName>
    </alternativeName>
</protein>
<dbReference type="GO" id="GO:0000289">
    <property type="term" value="P:nuclear-transcribed mRNA poly(A) tail shortening"/>
    <property type="evidence" value="ECO:0007669"/>
    <property type="project" value="UniProtKB-UniRule"/>
</dbReference>
<evidence type="ECO:0000256" key="1">
    <source>
        <dbReference type="ARBA" id="ARBA00004496"/>
    </source>
</evidence>
<comment type="domain">
    <text evidence="7">The pseudokinase domain, the coiled-coil (CC), and C-terminal knob domain (CK) form a structural unit (PKC) that forms an extensive high-affinity interaction surface for PAN2.</text>
</comment>
<organism evidence="10 11">
    <name type="scientific">Ganoderma sinense ZZ0214-1</name>
    <dbReference type="NCBI Taxonomy" id="1077348"/>
    <lineage>
        <taxon>Eukaryota</taxon>
        <taxon>Fungi</taxon>
        <taxon>Dikarya</taxon>
        <taxon>Basidiomycota</taxon>
        <taxon>Agaricomycotina</taxon>
        <taxon>Agaricomycetes</taxon>
        <taxon>Polyporales</taxon>
        <taxon>Polyporaceae</taxon>
        <taxon>Ganoderma</taxon>
    </lineage>
</organism>
<evidence type="ECO:0000256" key="4">
    <source>
        <dbReference type="ARBA" id="ARBA00022741"/>
    </source>
</evidence>
<evidence type="ECO:0000259" key="9">
    <source>
        <dbReference type="PROSITE" id="PS50011"/>
    </source>
</evidence>
<comment type="similarity">
    <text evidence="7">Belongs to the protein kinase superfamily. PAN3 family.</text>
</comment>
<dbReference type="STRING" id="1077348.A0A2G8RWM2"/>
<feature type="region of interest" description="Disordered" evidence="8">
    <location>
        <begin position="161"/>
        <end position="185"/>
    </location>
</feature>
<accession>A0A2G8RWM2</accession>
<dbReference type="Gene3D" id="1.20.5.5160">
    <property type="match status" value="1"/>
</dbReference>
<evidence type="ECO:0000313" key="11">
    <source>
        <dbReference type="Proteomes" id="UP000230002"/>
    </source>
</evidence>
<dbReference type="PANTHER" id="PTHR12272">
    <property type="entry name" value="DEADENYLATION COMPLEX SUBUNIT PAN3"/>
    <property type="match status" value="1"/>
</dbReference>
<comment type="caution">
    <text evidence="7">Lacks conserved residue(s) required for the propagation of feature annotation.</text>
</comment>
<dbReference type="GO" id="GO:0005524">
    <property type="term" value="F:ATP binding"/>
    <property type="evidence" value="ECO:0007669"/>
    <property type="project" value="UniProtKB-UniRule"/>
</dbReference>
<feature type="region of interest" description="Knob domain" evidence="7">
    <location>
        <begin position="557"/>
        <end position="649"/>
    </location>
</feature>
<dbReference type="SUPFAM" id="SSF56112">
    <property type="entry name" value="Protein kinase-like (PK-like)"/>
    <property type="match status" value="1"/>
</dbReference>
<feature type="binding site" evidence="7">
    <location>
        <position position="306"/>
    </location>
    <ligand>
        <name>ATP</name>
        <dbReference type="ChEBI" id="CHEBI:30616"/>
    </ligand>
</feature>
<dbReference type="GO" id="GO:0031251">
    <property type="term" value="C:PAN complex"/>
    <property type="evidence" value="ECO:0007669"/>
    <property type="project" value="UniProtKB-UniRule"/>
</dbReference>
<evidence type="ECO:0000256" key="3">
    <source>
        <dbReference type="ARBA" id="ARBA00022664"/>
    </source>
</evidence>
<comment type="subcellular location">
    <subcellularLocation>
        <location evidence="1 7">Cytoplasm</location>
    </subcellularLocation>
</comment>
<dbReference type="FunFam" id="1.20.5.5160:FF:000002">
    <property type="entry name" value="PAN2-PAN3 deadenylation complex subunit PAN3"/>
    <property type="match status" value="1"/>
</dbReference>
<dbReference type="PROSITE" id="PS50011">
    <property type="entry name" value="PROTEIN_KINASE_DOM"/>
    <property type="match status" value="1"/>
</dbReference>
<comment type="domain">
    <text evidence="7">Contains a pseudokinase domain. The protein kinase domain is predicted to be catalytically inactive because some of the residues important for catalytic activity are substituted and it lacks the equivalent of the binding site for a peptide substrate. However, it has retained an ATP-binding site and ATP-binding is required for mRNA degradation, stimulating the activity of the PAN2 nuclease in vitro. The nucleotide-binding site is juxtaposed to the RNase active site of PAN2 in the complex and may actually bind nucleosides of a poly(A) RNA rather than ATP, feeding the poly(A)-tail to the active site of the deadenylase and thus increasing the efficiency with which this distributive enzyme degrades oligo(A) RNAs.</text>
</comment>
<dbReference type="PANTHER" id="PTHR12272:SF11">
    <property type="entry name" value="PAN2-PAN3 DEADENYLATION COMPLEX SUBUNIT PAN3"/>
    <property type="match status" value="1"/>
</dbReference>
<name>A0A2G8RWM2_9APHY</name>
<dbReference type="HAMAP" id="MF_03181">
    <property type="entry name" value="PAN3"/>
    <property type="match status" value="1"/>
</dbReference>
<feature type="binding site" evidence="7">
    <location>
        <begin position="419"/>
        <end position="420"/>
    </location>
    <ligand>
        <name>ATP</name>
        <dbReference type="ChEBI" id="CHEBI:30616"/>
    </ligand>
</feature>
<proteinExistence type="inferred from homology"/>
<dbReference type="InterPro" id="IPR000719">
    <property type="entry name" value="Prot_kinase_dom"/>
</dbReference>
<comment type="function">
    <text evidence="7">Regulatory subunit of the poly(A)-nuclease (PAN) deadenylation complex, one of two cytoplasmic mRNA deadenylases involved in mRNA turnover. PAN specifically shortens poly(A) tails of RNA and the activity is stimulated by poly(A)-binding protein PAB1. PAN deadenylation is followed by rapid degradation of the shortened mRNA tails by the CCR4-NOT complex. Deadenylated mRNAs are then degraded by two alternative mechanisms, namely exosome-mediated 3'-5' exonucleolytic degradation, or deadenlyation-dependent mRNA decaping and subsequent 5'-3' exonucleolytic degradation by XRN1. May also be involved in post-transcriptional maturation of mRNA poly(A) tails. PAN3 acts as a positive regulator for PAN activity, recruiting the catalytic subunit PAN2 to mRNA via its interaction with RNA and with PAB1.</text>
</comment>
<dbReference type="Gene3D" id="1.10.510.10">
    <property type="entry name" value="Transferase(Phosphotransferase) domain 1"/>
    <property type="match status" value="1"/>
</dbReference>
<dbReference type="InterPro" id="IPR041332">
    <property type="entry name" value="Pan3_CK"/>
</dbReference>
<feature type="region of interest" description="Disordered" evidence="8">
    <location>
        <begin position="1"/>
        <end position="39"/>
    </location>
</feature>